<dbReference type="Pfam" id="PF08242">
    <property type="entry name" value="Methyltransf_12"/>
    <property type="match status" value="1"/>
</dbReference>
<accession>A0A1M4XXU7</accession>
<proteinExistence type="predicted"/>
<keyword evidence="2 5" id="KW-0808">Transferase</keyword>
<dbReference type="GO" id="GO:0008168">
    <property type="term" value="F:methyltransferase activity"/>
    <property type="evidence" value="ECO:0007669"/>
    <property type="project" value="UniProtKB-KW"/>
</dbReference>
<keyword evidence="3" id="KW-0949">S-adenosyl-L-methionine</keyword>
<keyword evidence="6" id="KW-1185">Reference proteome</keyword>
<evidence type="ECO:0000313" key="6">
    <source>
        <dbReference type="Proteomes" id="UP000184147"/>
    </source>
</evidence>
<feature type="domain" description="Methyltransferase type 12" evidence="4">
    <location>
        <begin position="73"/>
        <end position="168"/>
    </location>
</feature>
<dbReference type="EMBL" id="FQVQ01000002">
    <property type="protein sequence ID" value="SHE98258.1"/>
    <property type="molecule type" value="Genomic_DNA"/>
</dbReference>
<protein>
    <submittedName>
        <fullName evidence="5">Methyltransferase domain-containing protein</fullName>
    </submittedName>
</protein>
<organism evidence="5 6">
    <name type="scientific">Flavobacterium fontis</name>
    <dbReference type="NCBI Taxonomy" id="1124188"/>
    <lineage>
        <taxon>Bacteria</taxon>
        <taxon>Pseudomonadati</taxon>
        <taxon>Bacteroidota</taxon>
        <taxon>Flavobacteriia</taxon>
        <taxon>Flavobacteriales</taxon>
        <taxon>Flavobacteriaceae</taxon>
        <taxon>Flavobacterium</taxon>
    </lineage>
</organism>
<dbReference type="Gene3D" id="3.40.50.150">
    <property type="entry name" value="Vaccinia Virus protein VP39"/>
    <property type="match status" value="1"/>
</dbReference>
<dbReference type="PANTHER" id="PTHR43464:SF19">
    <property type="entry name" value="UBIQUINONE BIOSYNTHESIS O-METHYLTRANSFERASE, MITOCHONDRIAL"/>
    <property type="match status" value="1"/>
</dbReference>
<dbReference type="STRING" id="1124188.SAMN05444377_102221"/>
<evidence type="ECO:0000256" key="2">
    <source>
        <dbReference type="ARBA" id="ARBA00022679"/>
    </source>
</evidence>
<dbReference type="Proteomes" id="UP000184147">
    <property type="component" value="Unassembled WGS sequence"/>
</dbReference>
<dbReference type="OrthoDB" id="9789123at2"/>
<dbReference type="SUPFAM" id="SSF53335">
    <property type="entry name" value="S-adenosyl-L-methionine-dependent methyltransferases"/>
    <property type="match status" value="1"/>
</dbReference>
<dbReference type="InterPro" id="IPR013217">
    <property type="entry name" value="Methyltransf_12"/>
</dbReference>
<keyword evidence="1 5" id="KW-0489">Methyltransferase</keyword>
<gene>
    <name evidence="5" type="ORF">SAMN05444377_102221</name>
</gene>
<dbReference type="RefSeq" id="WP_073361603.1">
    <property type="nucleotide sequence ID" value="NZ_FQVQ01000002.1"/>
</dbReference>
<dbReference type="AlphaFoldDB" id="A0A1M4XXU7"/>
<evidence type="ECO:0000259" key="4">
    <source>
        <dbReference type="Pfam" id="PF08242"/>
    </source>
</evidence>
<evidence type="ECO:0000256" key="3">
    <source>
        <dbReference type="ARBA" id="ARBA00022691"/>
    </source>
</evidence>
<evidence type="ECO:0000313" key="5">
    <source>
        <dbReference type="EMBL" id="SHE98258.1"/>
    </source>
</evidence>
<dbReference type="CDD" id="cd02440">
    <property type="entry name" value="AdoMet_MTases"/>
    <property type="match status" value="1"/>
</dbReference>
<dbReference type="InterPro" id="IPR029063">
    <property type="entry name" value="SAM-dependent_MTases_sf"/>
</dbReference>
<dbReference type="GO" id="GO:0032259">
    <property type="term" value="P:methylation"/>
    <property type="evidence" value="ECO:0007669"/>
    <property type="project" value="UniProtKB-KW"/>
</dbReference>
<evidence type="ECO:0000256" key="1">
    <source>
        <dbReference type="ARBA" id="ARBA00022603"/>
    </source>
</evidence>
<dbReference type="PANTHER" id="PTHR43464">
    <property type="entry name" value="METHYLTRANSFERASE"/>
    <property type="match status" value="1"/>
</dbReference>
<name>A0A1M4XXU7_9FLAO</name>
<reference evidence="5 6" key="1">
    <citation type="submission" date="2016-11" db="EMBL/GenBank/DDBJ databases">
        <authorList>
            <person name="Jaros S."/>
            <person name="Januszkiewicz K."/>
            <person name="Wedrychowicz H."/>
        </authorList>
    </citation>
    <scope>NUCLEOTIDE SEQUENCE [LARGE SCALE GENOMIC DNA]</scope>
    <source>
        <strain evidence="5 6">DSM 25660</strain>
    </source>
</reference>
<sequence length="325" mass="37159">MSFERLSPLVKKSGSPLSVQEFHSRVNIVFHNYEAAQYDALHVDMWESLQEQMDLLVHDWFSKTSPKAPLKLLDIGCGTGLSTQKLLNTPVGPLVESIVLLDTSPKMLEQAQMKAVHWDKPYTVINGTIADLTGSFDVVIICSVLHHIPDLDTFIRHIDALLNPGGVIIHLQDPNGDYAQDNLFKEREKEFERLQAVQKVKRITDYFPKSIKHKINLFLGRKNYIDLINDALIREKTIKKRLTADEIWSVTDIHVESKNDSQARGISFAFFKQKLQNFTLLSHRSYGFYGVLKNDLPSAMQANESQWITENQLNGRNLACVWQKQ</sequence>